<dbReference type="GO" id="GO:0055085">
    <property type="term" value="P:transmembrane transport"/>
    <property type="evidence" value="ECO:0007669"/>
    <property type="project" value="TreeGrafter"/>
</dbReference>
<name>A0AAD9CYE8_PAPLA</name>
<dbReference type="EMBL" id="JAODAN010000005">
    <property type="protein sequence ID" value="KAK1924391.1"/>
    <property type="molecule type" value="Genomic_DNA"/>
</dbReference>
<keyword evidence="11" id="KW-1185">Reference proteome</keyword>
<protein>
    <submittedName>
        <fullName evidence="10">Membrane protein</fullName>
    </submittedName>
</protein>
<feature type="transmembrane region" description="Helical" evidence="8">
    <location>
        <begin position="519"/>
        <end position="542"/>
    </location>
</feature>
<keyword evidence="6 8" id="KW-0472">Membrane</keyword>
<feature type="compositionally biased region" description="Low complexity" evidence="7">
    <location>
        <begin position="1106"/>
        <end position="1117"/>
    </location>
</feature>
<evidence type="ECO:0000256" key="7">
    <source>
        <dbReference type="SAM" id="MobiDB-lite"/>
    </source>
</evidence>
<evidence type="ECO:0000259" key="9">
    <source>
        <dbReference type="SMART" id="SM01320"/>
    </source>
</evidence>
<feature type="compositionally biased region" description="Low complexity" evidence="7">
    <location>
        <begin position="779"/>
        <end position="790"/>
    </location>
</feature>
<feature type="compositionally biased region" description="Polar residues" evidence="7">
    <location>
        <begin position="418"/>
        <end position="428"/>
    </location>
</feature>
<dbReference type="Proteomes" id="UP001182556">
    <property type="component" value="Unassembled WGS sequence"/>
</dbReference>
<feature type="domain" description="ML-like" evidence="9">
    <location>
        <begin position="5"/>
        <end position="178"/>
    </location>
</feature>
<dbReference type="SMART" id="SM01320">
    <property type="entry name" value="TRP_N"/>
    <property type="match status" value="1"/>
</dbReference>
<feature type="transmembrane region" description="Helical" evidence="8">
    <location>
        <begin position="175"/>
        <end position="198"/>
    </location>
</feature>
<evidence type="ECO:0000256" key="3">
    <source>
        <dbReference type="ARBA" id="ARBA00022692"/>
    </source>
</evidence>
<feature type="compositionally biased region" description="Basic residues" evidence="7">
    <location>
        <begin position="983"/>
        <end position="992"/>
    </location>
</feature>
<comment type="subcellular location">
    <subcellularLocation>
        <location evidence="1">Membrane</location>
        <topology evidence="1">Multi-pass membrane protein</topology>
    </subcellularLocation>
</comment>
<feature type="compositionally biased region" description="Polar residues" evidence="7">
    <location>
        <begin position="840"/>
        <end position="851"/>
    </location>
</feature>
<dbReference type="InterPro" id="IPR010308">
    <property type="entry name" value="TRP_C"/>
</dbReference>
<feature type="transmembrane region" description="Helical" evidence="8">
    <location>
        <begin position="628"/>
        <end position="650"/>
    </location>
</feature>
<evidence type="ECO:0000256" key="4">
    <source>
        <dbReference type="ARBA" id="ARBA00022729"/>
    </source>
</evidence>
<dbReference type="InterPro" id="IPR032800">
    <property type="entry name" value="TRP_N"/>
</dbReference>
<dbReference type="PANTHER" id="PTHR31145">
    <property type="entry name" value="INTEGRAL MEMBRANE PROTEIN (AFU_ORTHOLOGUE AFUA_7G01610)"/>
    <property type="match status" value="1"/>
</dbReference>
<evidence type="ECO:0000256" key="5">
    <source>
        <dbReference type="ARBA" id="ARBA00022989"/>
    </source>
</evidence>
<feature type="transmembrane region" description="Helical" evidence="8">
    <location>
        <begin position="377"/>
        <end position="406"/>
    </location>
</feature>
<dbReference type="PANTHER" id="PTHR31145:SF6">
    <property type="entry name" value="INTEGRAL MEMBRANE PROTEIN (AFU_ORTHOLOGUE AFUA_7G01610)"/>
    <property type="match status" value="1"/>
</dbReference>
<comment type="similarity">
    <text evidence="2">Belongs to the transient receptor potential (TRP) ion channel family.</text>
</comment>
<feature type="region of interest" description="Disordered" evidence="7">
    <location>
        <begin position="417"/>
        <end position="448"/>
    </location>
</feature>
<dbReference type="InterPro" id="IPR040241">
    <property type="entry name" value="TRP_Flc/Pkd2-like"/>
</dbReference>
<reference evidence="10" key="1">
    <citation type="submission" date="2023-02" db="EMBL/GenBank/DDBJ databases">
        <title>Identification and recombinant expression of a fungal hydrolase from Papiliotrema laurentii that hydrolyzes apple cutin and clears colloidal polyester polyurethane.</title>
        <authorList>
            <consortium name="DOE Joint Genome Institute"/>
            <person name="Roman V.A."/>
            <person name="Bojanowski C."/>
            <person name="Crable B.R."/>
            <person name="Wagner D.N."/>
            <person name="Hung C.S."/>
            <person name="Nadeau L.J."/>
            <person name="Schratz L."/>
            <person name="Haridas S."/>
            <person name="Pangilinan J."/>
            <person name="Lipzen A."/>
            <person name="Na H."/>
            <person name="Yan M."/>
            <person name="Ng V."/>
            <person name="Grigoriev I.V."/>
            <person name="Spatafora J.W."/>
            <person name="Barlow D."/>
            <person name="Biffinger J."/>
            <person name="Kelley-Loughnane N."/>
            <person name="Varaljay V.A."/>
            <person name="Crookes-Goodson W.J."/>
        </authorList>
    </citation>
    <scope>NUCLEOTIDE SEQUENCE</scope>
    <source>
        <strain evidence="10">5307AH</strain>
    </source>
</reference>
<evidence type="ECO:0000256" key="8">
    <source>
        <dbReference type="SAM" id="Phobius"/>
    </source>
</evidence>
<feature type="compositionally biased region" description="Basic and acidic residues" evidence="7">
    <location>
        <begin position="967"/>
        <end position="982"/>
    </location>
</feature>
<keyword evidence="4" id="KW-0732">Signal</keyword>
<evidence type="ECO:0000313" key="10">
    <source>
        <dbReference type="EMBL" id="KAK1924391.1"/>
    </source>
</evidence>
<feature type="compositionally biased region" description="Acidic residues" evidence="7">
    <location>
        <begin position="1003"/>
        <end position="1016"/>
    </location>
</feature>
<evidence type="ECO:0000256" key="1">
    <source>
        <dbReference type="ARBA" id="ARBA00004141"/>
    </source>
</evidence>
<evidence type="ECO:0000256" key="6">
    <source>
        <dbReference type="ARBA" id="ARBA00023136"/>
    </source>
</evidence>
<dbReference type="AlphaFoldDB" id="A0AAD9CYE8"/>
<feature type="compositionally biased region" description="Low complexity" evidence="7">
    <location>
        <begin position="1148"/>
        <end position="1160"/>
    </location>
</feature>
<proteinExistence type="inferred from homology"/>
<feature type="transmembrane region" description="Helical" evidence="8">
    <location>
        <begin position="602"/>
        <end position="622"/>
    </location>
</feature>
<feature type="transmembrane region" description="Helical" evidence="8">
    <location>
        <begin position="662"/>
        <end position="683"/>
    </location>
</feature>
<comment type="caution">
    <text evidence="10">The sequence shown here is derived from an EMBL/GenBank/DDBJ whole genome shotgun (WGS) entry which is preliminary data.</text>
</comment>
<dbReference type="Pfam" id="PF06011">
    <property type="entry name" value="TRP"/>
    <property type="match status" value="1"/>
</dbReference>
<keyword evidence="3 8" id="KW-0812">Transmembrane</keyword>
<feature type="region of interest" description="Disordered" evidence="7">
    <location>
        <begin position="765"/>
        <end position="1041"/>
    </location>
</feature>
<gene>
    <name evidence="10" type="ORF">DB88DRAFT_438581</name>
</gene>
<feature type="compositionally biased region" description="Basic and acidic residues" evidence="7">
    <location>
        <begin position="1240"/>
        <end position="1249"/>
    </location>
</feature>
<dbReference type="GO" id="GO:0016020">
    <property type="term" value="C:membrane"/>
    <property type="evidence" value="ECO:0007669"/>
    <property type="project" value="UniProtKB-SubCell"/>
</dbReference>
<keyword evidence="5 8" id="KW-1133">Transmembrane helix</keyword>
<feature type="compositionally biased region" description="Polar residues" evidence="7">
    <location>
        <begin position="767"/>
        <end position="776"/>
    </location>
</feature>
<organism evidence="10 11">
    <name type="scientific">Papiliotrema laurentii</name>
    <name type="common">Cryptococcus laurentii</name>
    <dbReference type="NCBI Taxonomy" id="5418"/>
    <lineage>
        <taxon>Eukaryota</taxon>
        <taxon>Fungi</taxon>
        <taxon>Dikarya</taxon>
        <taxon>Basidiomycota</taxon>
        <taxon>Agaricomycotina</taxon>
        <taxon>Tremellomycetes</taxon>
        <taxon>Tremellales</taxon>
        <taxon>Rhynchogastremaceae</taxon>
        <taxon>Papiliotrema</taxon>
    </lineage>
</organism>
<feature type="compositionally biased region" description="Polar residues" evidence="7">
    <location>
        <begin position="1200"/>
        <end position="1216"/>
    </location>
</feature>
<sequence>MQVRATPLRPRFTSCLASFNAAGGDAQMVVSDVFANLVSGQEAQREGLIGDGHDVLRVDLVGTVGSDIAGYDNGTNKLATLFTDTSTAHLSVYESTTWLCNSLFPPDLPTPYFPYNTTYCPLPAGPFALNLSIPLYRSYALTTLRTQVRIVDTSLNALTLACYNIDFTPYREDGWYYHLFLYLPIALAIGFWTVTWAARFATGWIVGSGVAEYGVKEGHASSRVSLPMGTKREVRMRKWGTMIISGLSGERLSVSSALLRFVTPGLRDILYYIQFSTMLGMIAVDWPAFAYPILAQGAWADLVWNMTLVQGSHASDKRVDVFPSNYTAPALFANMMADPYYPLYLDPNSFNPLLDLGGARHGMESWARAVGLRPQDLFGTCLVIFLCLTLGVTLISLLLWAFHGIFEYTSAETRRLPNRNSLGSSPQASLGGKEAYEPRSYGWDSEGPQLPTQASLAAARNASAPSRLRKTWLRFRLKGEAGAFHAAALYGNLIRLILVFHLPVTAFSVYQLSLSSASIVSRVFAALALVFISFAIPAGILFKIKRTPSGKLYDATRTLLALGPMYNVYIEEKQMFRVFPLLASLIEGVVVGGGQKSGITQAIIFVLVELAMLILPAIWYPWGEGASMGAPSAFVGIIRVACAVLVMLLSRPLAMDEATNDWIAYSVLILTAVVFVFFMLMLLTKLVEGFIRLFGGAHFDESTSPLDSGLFAAIMDLDCLNGVRGGKAAQRKRRKRGSRQLQRNVSAAGSLTTQMMLDRHSLGITRQAPSEGNTPFLSPYPQYDQPYDQQRLQSSYFPGYQPPLGPPPLERHSSDSRSDEPSASGHIMDAWKPTQPIPQSPGSVGFTSSTFFPPPDVPGSGPTRSFSVVRGGRADYQNPYDVQAGSPTRSLSPPALRIAAPSKPAHTRQHSSSAVIERLDSSAPPSPRLGQNAPSLYPPGREGPRPNSQGLRPPLLAIPKRRSLNNLKEDASIDSSHSDTTPKGKKAKRRSKSSGWFAKPNEDPESSPAEESDDEPGPSRKRIPKPFEPAPSPLGEKKGWRAALGLVRKKSMDDMAELARDENKARKAALAAASGSMFAGVEAPPAPSRGFVVNRKGPTTKPGDRASAALSPVSASSGDEGRSFKVKRMGQAMPQPVSVPLAPPAASPPAKGTGSSGPTSQKTAEPTPKKGFRVIGRPAPSPVTSSAPSEEKRGSFVVNRPNSSAPMGTSAASPTAQLPKDTATAGYPSDSFVPVVGAEASDRWSRGSEDAAGGGRESSRGSWTGQAL</sequence>
<accession>A0AAD9CYE8</accession>
<evidence type="ECO:0000313" key="11">
    <source>
        <dbReference type="Proteomes" id="UP001182556"/>
    </source>
</evidence>
<feature type="transmembrane region" description="Helical" evidence="8">
    <location>
        <begin position="493"/>
        <end position="513"/>
    </location>
</feature>
<evidence type="ECO:0000256" key="2">
    <source>
        <dbReference type="ARBA" id="ARBA00010642"/>
    </source>
</evidence>
<feature type="region of interest" description="Disordered" evidence="7">
    <location>
        <begin position="1079"/>
        <end position="1268"/>
    </location>
</feature>
<feature type="compositionally biased region" description="Basic and acidic residues" evidence="7">
    <location>
        <begin position="809"/>
        <end position="820"/>
    </location>
</feature>